<dbReference type="InterPro" id="IPR045455">
    <property type="entry name" value="NrS-1_pol-like_helicase"/>
</dbReference>
<dbReference type="InterPro" id="IPR006500">
    <property type="entry name" value="Helicase_put_C_phage/plasmid"/>
</dbReference>
<dbReference type="PANTHER" id="PTHR35372">
    <property type="entry name" value="ATP BINDING PROTEIN-RELATED"/>
    <property type="match status" value="1"/>
</dbReference>
<evidence type="ECO:0000313" key="6">
    <source>
        <dbReference type="Proteomes" id="UP000315200"/>
    </source>
</evidence>
<protein>
    <recommendedName>
        <fullName evidence="4">SF3 helicase domain-containing protein</fullName>
    </recommendedName>
</protein>
<evidence type="ECO:0000256" key="3">
    <source>
        <dbReference type="ARBA" id="ARBA00022840"/>
    </source>
</evidence>
<dbReference type="Pfam" id="PF19263">
    <property type="entry name" value="DUF5906"/>
    <property type="match status" value="1"/>
</dbReference>
<dbReference type="Proteomes" id="UP000315200">
    <property type="component" value="Unassembled WGS sequence"/>
</dbReference>
<evidence type="ECO:0000259" key="4">
    <source>
        <dbReference type="PROSITE" id="PS51206"/>
    </source>
</evidence>
<dbReference type="InterPro" id="IPR014015">
    <property type="entry name" value="Helicase_SF3_DNA-vir"/>
</dbReference>
<evidence type="ECO:0000313" key="5">
    <source>
        <dbReference type="EMBL" id="GEA38319.1"/>
    </source>
</evidence>
<dbReference type="PROSITE" id="PS51206">
    <property type="entry name" value="SF3_HELICASE_1"/>
    <property type="match status" value="1"/>
</dbReference>
<dbReference type="Gene3D" id="3.40.50.300">
    <property type="entry name" value="P-loop containing nucleotide triphosphate hydrolases"/>
    <property type="match status" value="1"/>
</dbReference>
<accession>A0A829W181</accession>
<reference evidence="5 6" key="1">
    <citation type="submission" date="2019-06" db="EMBL/GenBank/DDBJ databases">
        <title>Draft genome sequence of [Clostridium] clostridioforme NBRC 113352.</title>
        <authorList>
            <person name="Miura T."/>
            <person name="Furukawa M."/>
            <person name="Shimamura M."/>
            <person name="Ohyama Y."/>
            <person name="Yamazoe A."/>
            <person name="Kawasaki H."/>
        </authorList>
    </citation>
    <scope>NUCLEOTIDE SEQUENCE [LARGE SCALE GENOMIC DNA]</scope>
    <source>
        <strain evidence="5 6">NBRC 113352</strain>
    </source>
</reference>
<feature type="domain" description="SF3 helicase" evidence="4">
    <location>
        <begin position="4"/>
        <end position="164"/>
    </location>
</feature>
<dbReference type="GO" id="GO:0005524">
    <property type="term" value="F:ATP binding"/>
    <property type="evidence" value="ECO:0007669"/>
    <property type="project" value="UniProtKB-KW"/>
</dbReference>
<keyword evidence="3" id="KW-0067">ATP-binding</keyword>
<organism evidence="5 6">
    <name type="scientific">Enterocloster clostridioformis</name>
    <dbReference type="NCBI Taxonomy" id="1531"/>
    <lineage>
        <taxon>Bacteria</taxon>
        <taxon>Bacillati</taxon>
        <taxon>Bacillota</taxon>
        <taxon>Clostridia</taxon>
        <taxon>Lachnospirales</taxon>
        <taxon>Lachnospiraceae</taxon>
        <taxon>Enterocloster</taxon>
    </lineage>
</organism>
<proteinExistence type="predicted"/>
<evidence type="ECO:0000256" key="2">
    <source>
        <dbReference type="ARBA" id="ARBA00022801"/>
    </source>
</evidence>
<keyword evidence="1" id="KW-0547">Nucleotide-binding</keyword>
<dbReference type="AlphaFoldDB" id="A0A829W181"/>
<dbReference type="EMBL" id="BJLB01000001">
    <property type="protein sequence ID" value="GEA38319.1"/>
    <property type="molecule type" value="Genomic_DNA"/>
</dbReference>
<dbReference type="PANTHER" id="PTHR35372:SF2">
    <property type="entry name" value="SF3 HELICASE DOMAIN-CONTAINING PROTEIN"/>
    <property type="match status" value="1"/>
</dbReference>
<dbReference type="GO" id="GO:0016787">
    <property type="term" value="F:hydrolase activity"/>
    <property type="evidence" value="ECO:0007669"/>
    <property type="project" value="UniProtKB-KW"/>
</dbReference>
<comment type="caution">
    <text evidence="5">The sequence shown here is derived from an EMBL/GenBank/DDBJ whole genome shotgun (WGS) entry which is preliminary data.</text>
</comment>
<dbReference type="SUPFAM" id="SSF52540">
    <property type="entry name" value="P-loop containing nucleoside triphosphate hydrolases"/>
    <property type="match status" value="1"/>
</dbReference>
<dbReference type="InterPro" id="IPR051620">
    <property type="entry name" value="ORF904-like_C"/>
</dbReference>
<keyword evidence="2" id="KW-0378">Hydrolase</keyword>
<name>A0A829W181_9FIRM</name>
<dbReference type="InterPro" id="IPR027417">
    <property type="entry name" value="P-loop_NTPase"/>
</dbReference>
<dbReference type="NCBIfam" id="TIGR01613">
    <property type="entry name" value="primase_Cterm"/>
    <property type="match status" value="1"/>
</dbReference>
<sequence>MDQDKKAVIQEYMGLILSNVKVYRIKLALVLWSLLGNSGKTQILNLVGELLGTDKIANIPIQQMNEVSKFTLGSIVGKRLISIGDQTGSEIKDSSVFKQITGGDAVKIEPKNKQPFYYIFPGGIAIACNNLPSFQDDKGGHIFERLCVVPCTNTIEHERRDSALLDKMLNERNAIFNWFLEGLHRLIDHNFKITHSSACEEAIKDYREKLDTVFRYLSEFYIITGDRADMVVKADFDRAYMSWCVLNEFAHVNKQNIRDRMEANGCPADKANIEGKRGVMVYRNLKQKEEEFQGVIQEEYTQGMKKQRNC</sequence>
<gene>
    <name evidence="5" type="ORF">Ccl03g_40320</name>
</gene>
<evidence type="ECO:0000256" key="1">
    <source>
        <dbReference type="ARBA" id="ARBA00022741"/>
    </source>
</evidence>